<keyword evidence="16" id="KW-1185">Reference proteome</keyword>
<evidence type="ECO:0000313" key="15">
    <source>
        <dbReference type="EMBL" id="CAD2216078.1"/>
    </source>
</evidence>
<evidence type="ECO:0000256" key="6">
    <source>
        <dbReference type="ARBA" id="ARBA00022741"/>
    </source>
</evidence>
<dbReference type="SUPFAM" id="SSF56059">
    <property type="entry name" value="Glutathione synthetase ATP-binding domain-like"/>
    <property type="match status" value="1"/>
</dbReference>
<evidence type="ECO:0000256" key="9">
    <source>
        <dbReference type="ARBA" id="ARBA00022958"/>
    </source>
</evidence>
<dbReference type="InterPro" id="IPR004344">
    <property type="entry name" value="TTL/TTLL_fam"/>
</dbReference>
<dbReference type="EC" id="6.3.2.25" evidence="11"/>
<proteinExistence type="inferred from homology"/>
<comment type="subunit">
    <text evidence="4">Monomer.</text>
</comment>
<dbReference type="PANTHER" id="PTHR46570">
    <property type="entry name" value="TUBULIN--TYROSINE LIGASE"/>
    <property type="match status" value="1"/>
</dbReference>
<dbReference type="OrthoDB" id="18862at2759"/>
<keyword evidence="6" id="KW-0547">Nucleotide-binding</keyword>
<comment type="function">
    <text evidence="10">Catalyzes the post-translational addition of a tyrosine to the C-terminal end of detyrosinated alpha-tubulin.</text>
</comment>
<evidence type="ECO:0000256" key="10">
    <source>
        <dbReference type="ARBA" id="ARBA00037791"/>
    </source>
</evidence>
<feature type="region of interest" description="Disordered" evidence="14">
    <location>
        <begin position="444"/>
        <end position="473"/>
    </location>
</feature>
<evidence type="ECO:0000256" key="4">
    <source>
        <dbReference type="ARBA" id="ARBA00011245"/>
    </source>
</evidence>
<evidence type="ECO:0000256" key="14">
    <source>
        <dbReference type="SAM" id="MobiDB-lite"/>
    </source>
</evidence>
<dbReference type="GO" id="GO:0000226">
    <property type="term" value="P:microtubule cytoskeleton organization"/>
    <property type="evidence" value="ECO:0007669"/>
    <property type="project" value="TreeGrafter"/>
</dbReference>
<evidence type="ECO:0000256" key="12">
    <source>
        <dbReference type="ARBA" id="ARBA00041021"/>
    </source>
</evidence>
<feature type="region of interest" description="Disordered" evidence="14">
    <location>
        <begin position="22"/>
        <end position="85"/>
    </location>
</feature>
<name>A0A7G2C8L9_9TRYP</name>
<comment type="similarity">
    <text evidence="3">Belongs to the tubulin--tyrosine ligase family.</text>
</comment>
<evidence type="ECO:0000313" key="16">
    <source>
        <dbReference type="Proteomes" id="UP000515908"/>
    </source>
</evidence>
<comment type="cofactor">
    <cofactor evidence="2">
        <name>K(+)</name>
        <dbReference type="ChEBI" id="CHEBI:29103"/>
    </cofactor>
</comment>
<dbReference type="PANTHER" id="PTHR46570:SF1">
    <property type="entry name" value="TUBULIN--TYROSINE LIGASE"/>
    <property type="match status" value="1"/>
</dbReference>
<organism evidence="15 16">
    <name type="scientific">Angomonas deanei</name>
    <dbReference type="NCBI Taxonomy" id="59799"/>
    <lineage>
        <taxon>Eukaryota</taxon>
        <taxon>Discoba</taxon>
        <taxon>Euglenozoa</taxon>
        <taxon>Kinetoplastea</taxon>
        <taxon>Metakinetoplastina</taxon>
        <taxon>Trypanosomatida</taxon>
        <taxon>Trypanosomatidae</taxon>
        <taxon>Strigomonadinae</taxon>
        <taxon>Angomonas</taxon>
    </lineage>
</organism>
<reference evidence="15 16" key="1">
    <citation type="submission" date="2020-08" db="EMBL/GenBank/DDBJ databases">
        <authorList>
            <person name="Newling K."/>
            <person name="Davey J."/>
            <person name="Forrester S."/>
        </authorList>
    </citation>
    <scope>NUCLEOTIDE SEQUENCE [LARGE SCALE GENOMIC DNA]</scope>
    <source>
        <strain evidence="16">Crithidia deanei Carvalho (ATCC PRA-265)</strain>
    </source>
</reference>
<dbReference type="AlphaFoldDB" id="A0A7G2C8L9"/>
<accession>A0A7G2C8L9</accession>
<evidence type="ECO:0000256" key="3">
    <source>
        <dbReference type="ARBA" id="ARBA00006820"/>
    </source>
</evidence>
<dbReference type="GO" id="GO:0004835">
    <property type="term" value="F:tubulin-tyrosine ligase activity"/>
    <property type="evidence" value="ECO:0007669"/>
    <property type="project" value="UniProtKB-EC"/>
</dbReference>
<comment type="catalytic activity">
    <reaction evidence="13">
        <text>C-terminal L-alpha-aminoacyl-L-glutamyl-L-glutamyl-[tubulin] + L-tyrosine + ATP = C-terminal L-alpha-aminoacyl-L-glutamyl-L-glutamyl-L-tyrosyl-[tubulin] + ADP + phosphate + H(+)</text>
        <dbReference type="Rhea" id="RHEA:17605"/>
        <dbReference type="Rhea" id="RHEA-COMP:16434"/>
        <dbReference type="Rhea" id="RHEA-COMP:16435"/>
        <dbReference type="ChEBI" id="CHEBI:15378"/>
        <dbReference type="ChEBI" id="CHEBI:30616"/>
        <dbReference type="ChEBI" id="CHEBI:43474"/>
        <dbReference type="ChEBI" id="CHEBI:58315"/>
        <dbReference type="ChEBI" id="CHEBI:149554"/>
        <dbReference type="ChEBI" id="CHEBI:149555"/>
        <dbReference type="ChEBI" id="CHEBI:456216"/>
        <dbReference type="EC" id="6.3.2.25"/>
    </reaction>
</comment>
<keyword evidence="5 15" id="KW-0436">Ligase</keyword>
<dbReference type="Proteomes" id="UP000515908">
    <property type="component" value="Chromosome 06"/>
</dbReference>
<sequence>MVPLPPNHKEYKITRITIAGNSSAMSSATPPRSTSYSGGSVRKKPQTHLPSPFLKSSPGGHRNRASSALIPKKSSKKIETFGTPPKKEGTVPKKCYTVGTMSRCGSIFEEMLRQLLATGRWREVRVRQRPIVKVLFVPELQRDLSDVTVHLMLGDKTPMENLIAQRRLLVSRQKARSSITPGTPSTARLGLTRALRLPMGGEGGEVRVVDFIEGTRCITLKSKMVSTLLRHHQGSWEKLGQYLPLTFRIDLSGGPKDERDLLLEAATNKKLWQGGKPPLWIAKSSSGSHGDNIEIFKGDRAGVNQLLKYVESKKGNIWVAQQYIDRPLLYHKRKFDIRCFALLLRDSYEVYVHQDIIMRTSSVPYSRDTATSKGGEGRLAHITNHCVQSEGASYSMYEEGNELWREHLDGLVRYKGNRMLKNGTHRLDKNRRLVPCGNTIVSTSAARGTVRSSPVSSPSPPRYPQHSDDGATARGADVTVHNHIMPQIHYIVKETICAARPHLPVEPCVPSPTQCFQVFGYDFLIDEDLKVWLLEINGAPGGADRIVPRIMKDTIELCVSPFFPLSKEVKSEPSGYVKVYPLGDLDTLE</sequence>
<dbReference type="VEuPathDB" id="TriTrypDB:ADEAN_000353900"/>
<dbReference type="EMBL" id="LR877150">
    <property type="protein sequence ID" value="CAD2216078.1"/>
    <property type="molecule type" value="Genomic_DNA"/>
</dbReference>
<protein>
    <recommendedName>
        <fullName evidence="12">Tubulin--tyrosine ligase</fullName>
        <ecNumber evidence="11">6.3.2.25</ecNumber>
    </recommendedName>
</protein>
<evidence type="ECO:0000256" key="7">
    <source>
        <dbReference type="ARBA" id="ARBA00022840"/>
    </source>
</evidence>
<evidence type="ECO:0000256" key="1">
    <source>
        <dbReference type="ARBA" id="ARBA00001946"/>
    </source>
</evidence>
<evidence type="ECO:0000256" key="2">
    <source>
        <dbReference type="ARBA" id="ARBA00001958"/>
    </source>
</evidence>
<evidence type="ECO:0000256" key="11">
    <source>
        <dbReference type="ARBA" id="ARBA00038960"/>
    </source>
</evidence>
<dbReference type="InterPro" id="IPR052492">
    <property type="entry name" value="Tubulin-tyrosine_ligase"/>
</dbReference>
<gene>
    <name evidence="15" type="ORF">ADEAN_000353900</name>
</gene>
<dbReference type="Gene3D" id="3.30.470.20">
    <property type="entry name" value="ATP-grasp fold, B domain"/>
    <property type="match status" value="1"/>
</dbReference>
<keyword evidence="9" id="KW-0630">Potassium</keyword>
<dbReference type="GO" id="GO:0005876">
    <property type="term" value="C:spindle microtubule"/>
    <property type="evidence" value="ECO:0007669"/>
    <property type="project" value="TreeGrafter"/>
</dbReference>
<evidence type="ECO:0000256" key="13">
    <source>
        <dbReference type="ARBA" id="ARBA00047950"/>
    </source>
</evidence>
<dbReference type="Pfam" id="PF03133">
    <property type="entry name" value="TTL"/>
    <property type="match status" value="2"/>
</dbReference>
<feature type="compositionally biased region" description="Polar residues" evidence="14">
    <location>
        <begin position="22"/>
        <end position="38"/>
    </location>
</feature>
<dbReference type="GO" id="GO:0005524">
    <property type="term" value="F:ATP binding"/>
    <property type="evidence" value="ECO:0007669"/>
    <property type="project" value="UniProtKB-KW"/>
</dbReference>
<dbReference type="PROSITE" id="PS51221">
    <property type="entry name" value="TTL"/>
    <property type="match status" value="1"/>
</dbReference>
<keyword evidence="7" id="KW-0067">ATP-binding</keyword>
<evidence type="ECO:0000256" key="8">
    <source>
        <dbReference type="ARBA" id="ARBA00022842"/>
    </source>
</evidence>
<evidence type="ECO:0000256" key="5">
    <source>
        <dbReference type="ARBA" id="ARBA00022598"/>
    </source>
</evidence>
<keyword evidence="8" id="KW-0460">Magnesium</keyword>
<comment type="cofactor">
    <cofactor evidence="1">
        <name>Mg(2+)</name>
        <dbReference type="ChEBI" id="CHEBI:18420"/>
    </cofactor>
</comment>